<evidence type="ECO:0000313" key="1">
    <source>
        <dbReference type="EMBL" id="ROO31782.1"/>
    </source>
</evidence>
<protein>
    <submittedName>
        <fullName evidence="1">Uncharacterized protein</fullName>
    </submittedName>
</protein>
<sequence>MDRYRLVSVLSDPQTASPSPRLVEDFDQTLVRLAEAPAFSKYTHQSQLLVRTAKLLKAPGGVAVLADRADGFDAAGVFAGTDWDMPAGLQPALVGPTLRAGGDSATLECLSELRLLAIAEARTAHAGLSAQDARAFLAEAMAANLDLLFGEATEASRERSAADSARLHGLFDLLAHRLGMGLILDRLLAEVAEIMAQRPIMSDRAVALIQAAGQAITETSVDDSVAAVARHWLSAVEAPSVLAQAEGDGYAAALAACDADQLAAEAGVFGASMNETGLVCRDHAVLVRHLSTHAPALIPAALGCSTIGQAAYAAHAPAIGALIDQAITPDTAYAIYGLSRLLGAGLVFQRPVLPGLQRLARLALHPDAVAALLPEAPADHERARTRLLAGACAVLGQPRGVDQGHNPTCQSARAISLWAQNDPGYLLDLIASAARDHDIVMDFEGQVMHSAGLDAGMAKTLHTELDAVSRLLTPHIDRLYVEMGRRTVGRLGDGHRWVNPEMHGWWVTRDFAALIELSTNAITDCSGFLRAFCSAYHPAYNGDRALVYAQPCGIAATTSSGDWVGWHAVAIQRVAQDGTGAWRVYFYNPNRDKAQNWGHGIVTSTYGNGELEGESSLLFEDFAARLYVFHYRAAETGDPTRVPDTAIEAIRAAIAASWGKGFEWHER</sequence>
<dbReference type="AlphaFoldDB" id="A0A423Q0L0"/>
<evidence type="ECO:0000313" key="2">
    <source>
        <dbReference type="Proteomes" id="UP000285310"/>
    </source>
</evidence>
<dbReference type="Proteomes" id="UP000285310">
    <property type="component" value="Unassembled WGS sequence"/>
</dbReference>
<comment type="caution">
    <text evidence="1">The sequence shown here is derived from an EMBL/GenBank/DDBJ whole genome shotgun (WGS) entry which is preliminary data.</text>
</comment>
<accession>A0A423Q0L0</accession>
<keyword evidence="2" id="KW-1185">Reference proteome</keyword>
<name>A0A423Q0L0_9GAMM</name>
<gene>
    <name evidence="1" type="ORF">SAJA_02275</name>
</gene>
<reference evidence="1 2" key="1">
    <citation type="submission" date="2013-10" db="EMBL/GenBank/DDBJ databases">
        <title>Salinisphaera japonica YTM-1 Genome Sequencing.</title>
        <authorList>
            <person name="Lai Q."/>
            <person name="Li C."/>
            <person name="Shao Z."/>
        </authorList>
    </citation>
    <scope>NUCLEOTIDE SEQUENCE [LARGE SCALE GENOMIC DNA]</scope>
    <source>
        <strain evidence="1 2">YTM-1</strain>
    </source>
</reference>
<dbReference type="EMBL" id="AYKG01000004">
    <property type="protein sequence ID" value="ROO31782.1"/>
    <property type="molecule type" value="Genomic_DNA"/>
</dbReference>
<proteinExistence type="predicted"/>
<organism evidence="1 2">
    <name type="scientific">Salinisphaera japonica YTM-1</name>
    <dbReference type="NCBI Taxonomy" id="1209778"/>
    <lineage>
        <taxon>Bacteria</taxon>
        <taxon>Pseudomonadati</taxon>
        <taxon>Pseudomonadota</taxon>
        <taxon>Gammaproteobacteria</taxon>
        <taxon>Salinisphaerales</taxon>
        <taxon>Salinisphaeraceae</taxon>
        <taxon>Salinisphaera</taxon>
    </lineage>
</organism>
<dbReference type="InParanoid" id="A0A423Q0L0"/>